<sequence length="82" mass="9810">MSFLPPEYDSHKMFNFKPDMWTVEIKYIENLLLYISKPKKKTKILEWGAGNSSLYFSLFLTSMGVDFKWDAIENFTPWYKNV</sequence>
<dbReference type="InterPro" id="IPR029063">
    <property type="entry name" value="SAM-dependent_MTases_sf"/>
</dbReference>
<dbReference type="Gene3D" id="3.40.50.150">
    <property type="entry name" value="Vaccinia Virus protein VP39"/>
    <property type="match status" value="1"/>
</dbReference>
<feature type="non-terminal residue" evidence="1">
    <location>
        <position position="82"/>
    </location>
</feature>
<gene>
    <name evidence="1" type="ORF">LCGC14_2764310</name>
</gene>
<accession>A0A0F8YY23</accession>
<organism evidence="1">
    <name type="scientific">marine sediment metagenome</name>
    <dbReference type="NCBI Taxonomy" id="412755"/>
    <lineage>
        <taxon>unclassified sequences</taxon>
        <taxon>metagenomes</taxon>
        <taxon>ecological metagenomes</taxon>
    </lineage>
</organism>
<evidence type="ECO:0000313" key="1">
    <source>
        <dbReference type="EMBL" id="KKK86333.1"/>
    </source>
</evidence>
<comment type="caution">
    <text evidence="1">The sequence shown here is derived from an EMBL/GenBank/DDBJ whole genome shotgun (WGS) entry which is preliminary data.</text>
</comment>
<dbReference type="EMBL" id="LAZR01050894">
    <property type="protein sequence ID" value="KKK86333.1"/>
    <property type="molecule type" value="Genomic_DNA"/>
</dbReference>
<protein>
    <submittedName>
        <fullName evidence="1">Uncharacterized protein</fullName>
    </submittedName>
</protein>
<dbReference type="AlphaFoldDB" id="A0A0F8YY23"/>
<name>A0A0F8YY23_9ZZZZ</name>
<reference evidence="1" key="1">
    <citation type="journal article" date="2015" name="Nature">
        <title>Complex archaea that bridge the gap between prokaryotes and eukaryotes.</title>
        <authorList>
            <person name="Spang A."/>
            <person name="Saw J.H."/>
            <person name="Jorgensen S.L."/>
            <person name="Zaremba-Niedzwiedzka K."/>
            <person name="Martijn J."/>
            <person name="Lind A.E."/>
            <person name="van Eijk R."/>
            <person name="Schleper C."/>
            <person name="Guy L."/>
            <person name="Ettema T.J."/>
        </authorList>
    </citation>
    <scope>NUCLEOTIDE SEQUENCE</scope>
</reference>
<proteinExistence type="predicted"/>